<evidence type="ECO:0008006" key="5">
    <source>
        <dbReference type="Google" id="ProtNLM"/>
    </source>
</evidence>
<proteinExistence type="predicted"/>
<feature type="binding site" evidence="1">
    <location>
        <position position="99"/>
    </location>
    <ligand>
        <name>Zn(2+)</name>
        <dbReference type="ChEBI" id="CHEBI:29105"/>
    </ligand>
</feature>
<evidence type="ECO:0000313" key="4">
    <source>
        <dbReference type="Proteomes" id="UP001046870"/>
    </source>
</evidence>
<evidence type="ECO:0000256" key="1">
    <source>
        <dbReference type="PIRSR" id="PIRSR605301-1"/>
    </source>
</evidence>
<evidence type="ECO:0000313" key="3">
    <source>
        <dbReference type="EMBL" id="KAG7456164.1"/>
    </source>
</evidence>
<feature type="binding site" evidence="1">
    <location>
        <position position="184"/>
    </location>
    <ligand>
        <name>Zn(2+)</name>
        <dbReference type="ChEBI" id="CHEBI:29105"/>
    </ligand>
</feature>
<dbReference type="PANTHER" id="PTHR22599">
    <property type="entry name" value="MPS ONE BINDER KINASE ACTIVATOR-LIKE MOB"/>
    <property type="match status" value="1"/>
</dbReference>
<dbReference type="Proteomes" id="UP001046870">
    <property type="component" value="Chromosome 23"/>
</dbReference>
<sequence>MGGCHSYTSTRKGDTSAKMVDFSEIAAHKVKNNNTQTIAYLEEKPYLLHGYVSERIVDMDVKTLSLLPDGLDEREWMASNTIAFFKNINLFSSALSEFCTTRTCPTTRGPGDVTYYWTDDQGKKVKCSAPLYTDYTMSYIHELLTDEEVFPTRAGSVFPRGYVFLVQRIFLYLFRTLAHLYWAHFWDVVHMQMHPHLNTLLPTSSPSAGSSSCWSRPRQPPWRTSSPSSASSTDSDPTPAHTHTHTGWNLEGCGGGRCGGVRCLSGHHP</sequence>
<dbReference type="OrthoDB" id="8170117at2759"/>
<gene>
    <name evidence="3" type="ORF">MATL_G00248810</name>
</gene>
<protein>
    <recommendedName>
        <fullName evidence="5">MOB kinase activator 2-like</fullName>
    </recommendedName>
</protein>
<dbReference type="AlphaFoldDB" id="A0A9D3PEH2"/>
<dbReference type="InterPro" id="IPR036703">
    <property type="entry name" value="MOB_kinase_act_sf"/>
</dbReference>
<dbReference type="InterPro" id="IPR005301">
    <property type="entry name" value="MOB_kinase_act_fam"/>
</dbReference>
<evidence type="ECO:0000256" key="2">
    <source>
        <dbReference type="SAM" id="MobiDB-lite"/>
    </source>
</evidence>
<keyword evidence="1" id="KW-0479">Metal-binding</keyword>
<accession>A0A9D3PEH2</accession>
<dbReference type="SMART" id="SM01388">
    <property type="entry name" value="Mob1_phocein"/>
    <property type="match status" value="1"/>
</dbReference>
<feature type="compositionally biased region" description="Low complexity" evidence="2">
    <location>
        <begin position="224"/>
        <end position="240"/>
    </location>
</feature>
<organism evidence="3 4">
    <name type="scientific">Megalops atlanticus</name>
    <name type="common">Tarpon</name>
    <name type="synonym">Clupea gigantea</name>
    <dbReference type="NCBI Taxonomy" id="7932"/>
    <lineage>
        <taxon>Eukaryota</taxon>
        <taxon>Metazoa</taxon>
        <taxon>Chordata</taxon>
        <taxon>Craniata</taxon>
        <taxon>Vertebrata</taxon>
        <taxon>Euteleostomi</taxon>
        <taxon>Actinopterygii</taxon>
        <taxon>Neopterygii</taxon>
        <taxon>Teleostei</taxon>
        <taxon>Elopiformes</taxon>
        <taxon>Megalopidae</taxon>
        <taxon>Megalops</taxon>
    </lineage>
</organism>
<comment type="caution">
    <text evidence="3">The sequence shown here is derived from an EMBL/GenBank/DDBJ whole genome shotgun (WGS) entry which is preliminary data.</text>
</comment>
<dbReference type="Gene3D" id="1.20.140.30">
    <property type="entry name" value="MOB kinase activator"/>
    <property type="match status" value="1"/>
</dbReference>
<dbReference type="EMBL" id="JAFDVH010000023">
    <property type="protein sequence ID" value="KAG7456164.1"/>
    <property type="molecule type" value="Genomic_DNA"/>
</dbReference>
<feature type="region of interest" description="Disordered" evidence="2">
    <location>
        <begin position="210"/>
        <end position="246"/>
    </location>
</feature>
<keyword evidence="1" id="KW-0862">Zinc</keyword>
<reference evidence="3" key="1">
    <citation type="submission" date="2021-01" db="EMBL/GenBank/DDBJ databases">
        <authorList>
            <person name="Zahm M."/>
            <person name="Roques C."/>
            <person name="Cabau C."/>
            <person name="Klopp C."/>
            <person name="Donnadieu C."/>
            <person name="Jouanno E."/>
            <person name="Lampietro C."/>
            <person name="Louis A."/>
            <person name="Herpin A."/>
            <person name="Echchiki A."/>
            <person name="Berthelot C."/>
            <person name="Parey E."/>
            <person name="Roest-Crollius H."/>
            <person name="Braasch I."/>
            <person name="Postlethwait J."/>
            <person name="Bobe J."/>
            <person name="Montfort J."/>
            <person name="Bouchez O."/>
            <person name="Begum T."/>
            <person name="Mejri S."/>
            <person name="Adams A."/>
            <person name="Chen W.-J."/>
            <person name="Guiguen Y."/>
        </authorList>
    </citation>
    <scope>NUCLEOTIDE SEQUENCE</scope>
    <source>
        <strain evidence="3">YG-15Mar2019-1</strain>
        <tissue evidence="3">Brain</tissue>
    </source>
</reference>
<dbReference type="Pfam" id="PF03637">
    <property type="entry name" value="Mob1_phocein"/>
    <property type="match status" value="1"/>
</dbReference>
<name>A0A9D3PEH2_MEGAT</name>
<feature type="binding site" evidence="1">
    <location>
        <position position="179"/>
    </location>
    <ligand>
        <name>Zn(2+)</name>
        <dbReference type="ChEBI" id="CHEBI:29105"/>
    </ligand>
</feature>
<feature type="binding site" evidence="1">
    <location>
        <position position="104"/>
    </location>
    <ligand>
        <name>Zn(2+)</name>
        <dbReference type="ChEBI" id="CHEBI:29105"/>
    </ligand>
</feature>
<keyword evidence="4" id="KW-1185">Reference proteome</keyword>
<dbReference type="SUPFAM" id="SSF101152">
    <property type="entry name" value="Mob1/phocein"/>
    <property type="match status" value="1"/>
</dbReference>